<evidence type="ECO:0000256" key="2">
    <source>
        <dbReference type="ARBA" id="ARBA00022763"/>
    </source>
</evidence>
<dbReference type="Gene3D" id="3.40.1170.60">
    <property type="match status" value="1"/>
</dbReference>
<evidence type="ECO:0000313" key="7">
    <source>
        <dbReference type="EMBL" id="MYL84773.1"/>
    </source>
</evidence>
<dbReference type="Gene3D" id="3.30.70.270">
    <property type="match status" value="1"/>
</dbReference>
<evidence type="ECO:0000256" key="3">
    <source>
        <dbReference type="ARBA" id="ARBA00023199"/>
    </source>
</evidence>
<keyword evidence="2" id="KW-0227">DNA damage</keyword>
<evidence type="ECO:0000256" key="4">
    <source>
        <dbReference type="ARBA" id="ARBA00023204"/>
    </source>
</evidence>
<keyword evidence="3" id="KW-0741">SOS mutagenesis</keyword>
<dbReference type="InterPro" id="IPR017961">
    <property type="entry name" value="DNA_pol_Y-fam_little_finger"/>
</dbReference>
<evidence type="ECO:0000256" key="5">
    <source>
        <dbReference type="ARBA" id="ARBA00023236"/>
    </source>
</evidence>
<dbReference type="GO" id="GO:0006281">
    <property type="term" value="P:DNA repair"/>
    <property type="evidence" value="ECO:0007669"/>
    <property type="project" value="UniProtKB-KW"/>
</dbReference>
<proteinExistence type="inferred from homology"/>
<gene>
    <name evidence="7" type="ORF">GTA51_16795</name>
</gene>
<dbReference type="GO" id="GO:0042276">
    <property type="term" value="P:error-prone translesion synthesis"/>
    <property type="evidence" value="ECO:0007669"/>
    <property type="project" value="TreeGrafter"/>
</dbReference>
<dbReference type="CDD" id="cd01700">
    <property type="entry name" value="PolY_Pol_V_umuC"/>
    <property type="match status" value="1"/>
</dbReference>
<keyword evidence="5" id="KW-0742">SOS response</keyword>
<dbReference type="PANTHER" id="PTHR11076">
    <property type="entry name" value="DNA REPAIR POLYMERASE UMUC / TRANSFERASE FAMILY MEMBER"/>
    <property type="match status" value="1"/>
</dbReference>
<dbReference type="InterPro" id="IPR001126">
    <property type="entry name" value="UmuC"/>
</dbReference>
<dbReference type="Pfam" id="PF13438">
    <property type="entry name" value="DUF4113"/>
    <property type="match status" value="1"/>
</dbReference>
<keyword evidence="4" id="KW-0234">DNA repair</keyword>
<dbReference type="InterPro" id="IPR050116">
    <property type="entry name" value="DNA_polymerase-Y"/>
</dbReference>
<dbReference type="InterPro" id="IPR043502">
    <property type="entry name" value="DNA/RNA_pol_sf"/>
</dbReference>
<dbReference type="InterPro" id="IPR043128">
    <property type="entry name" value="Rev_trsase/Diguanyl_cyclase"/>
</dbReference>
<dbReference type="RefSeq" id="WP_160963103.1">
    <property type="nucleotide sequence ID" value="NZ_WVUD01000042.1"/>
</dbReference>
<evidence type="ECO:0000259" key="6">
    <source>
        <dbReference type="PROSITE" id="PS50173"/>
    </source>
</evidence>
<dbReference type="GO" id="GO:0005829">
    <property type="term" value="C:cytosol"/>
    <property type="evidence" value="ECO:0007669"/>
    <property type="project" value="TreeGrafter"/>
</dbReference>
<keyword evidence="8" id="KW-1185">Reference proteome</keyword>
<evidence type="ECO:0000313" key="8">
    <source>
        <dbReference type="Proteomes" id="UP000482487"/>
    </source>
</evidence>
<dbReference type="EMBL" id="WVUD01000042">
    <property type="protein sequence ID" value="MYL84773.1"/>
    <property type="molecule type" value="Genomic_DNA"/>
</dbReference>
<dbReference type="Gene3D" id="3.30.1490.100">
    <property type="entry name" value="DNA polymerase, Y-family, little finger domain"/>
    <property type="match status" value="1"/>
</dbReference>
<dbReference type="Pfam" id="PF11799">
    <property type="entry name" value="IMS_C"/>
    <property type="match status" value="1"/>
</dbReference>
<reference evidence="7 8" key="1">
    <citation type="submission" date="2020-01" db="EMBL/GenBank/DDBJ databases">
        <title>Genome sequence of Desulfovibrio aerotolerans DSM 16695(T).</title>
        <authorList>
            <person name="Karnachuk O."/>
            <person name="Avakyan M."/>
            <person name="Mardanov A."/>
            <person name="Kadnikov V."/>
            <person name="Ravin N."/>
        </authorList>
    </citation>
    <scope>NUCLEOTIDE SEQUENCE [LARGE SCALE GENOMIC DNA]</scope>
    <source>
        <strain evidence="7 8">DSM 16695</strain>
    </source>
</reference>
<dbReference type="InterPro" id="IPR025188">
    <property type="entry name" value="DUF4113"/>
</dbReference>
<dbReference type="PANTHER" id="PTHR11076:SF34">
    <property type="entry name" value="PROTEIN UMUC"/>
    <property type="match status" value="1"/>
</dbReference>
<dbReference type="PROSITE" id="PS50173">
    <property type="entry name" value="UMUC"/>
    <property type="match status" value="1"/>
</dbReference>
<dbReference type="Pfam" id="PF00817">
    <property type="entry name" value="IMS"/>
    <property type="match status" value="1"/>
</dbReference>
<dbReference type="AlphaFoldDB" id="A0A7C9MMP3"/>
<name>A0A7C9MMP3_9BACT</name>
<protein>
    <submittedName>
        <fullName evidence="7">DUF4113 domain-containing protein</fullName>
    </submittedName>
</protein>
<evidence type="ECO:0000256" key="1">
    <source>
        <dbReference type="ARBA" id="ARBA00010945"/>
    </source>
</evidence>
<feature type="domain" description="UmuC" evidence="6">
    <location>
        <begin position="7"/>
        <end position="190"/>
    </location>
</feature>
<organism evidence="7 8">
    <name type="scientific">Solidesulfovibrio aerotolerans</name>
    <dbReference type="NCBI Taxonomy" id="295255"/>
    <lineage>
        <taxon>Bacteria</taxon>
        <taxon>Pseudomonadati</taxon>
        <taxon>Thermodesulfobacteriota</taxon>
        <taxon>Desulfovibrionia</taxon>
        <taxon>Desulfovibrionales</taxon>
        <taxon>Desulfovibrionaceae</taxon>
        <taxon>Solidesulfovibrio</taxon>
    </lineage>
</organism>
<dbReference type="SUPFAM" id="SSF56672">
    <property type="entry name" value="DNA/RNA polymerases"/>
    <property type="match status" value="1"/>
</dbReference>
<accession>A0A7C9MMP3</accession>
<comment type="caution">
    <text evidence="7">The sequence shown here is derived from an EMBL/GenBank/DDBJ whole genome shotgun (WGS) entry which is preliminary data.</text>
</comment>
<sequence>MPPRRVLALVDCNSFYASCERVFVPALADQPVVVLSNNDGCIIARSAEAKAVGIPMGKPAFACRELFRRHRVAVFSSNYALYGDLSARVMQTLARFAPSLEVYSIDEAFLDLTGLPQDVVAYSRRIRDTVRQWTGIPVSIGLGPTKTLAKVANKLAKMDPAHGGVLDFAASPQPDALLESVGVADVWGIGRRYAAMLARHGVENARQFRDLPRAFVQKRMTVGGLHTLLELRGVPCIELETAVAAPKSVVASRSFGQPVLAVADLREALAVYVTRATERLRRRGMVASGVTVWVQTNTFIAGEPQYANSAFAALPAATSHTGQILASALAVLERLFRPGYRYKKTGVMLSGLEPAGCRQGSLLAPAPDADPKAARLMAVLDKTNARWGRDALRLAAGGIGQPWKMKQAARSPRYSTCWQELPVVRA</sequence>
<comment type="similarity">
    <text evidence="1">Belongs to the DNA polymerase type-Y family.</text>
</comment>
<dbReference type="GO" id="GO:0003887">
    <property type="term" value="F:DNA-directed DNA polymerase activity"/>
    <property type="evidence" value="ECO:0007669"/>
    <property type="project" value="TreeGrafter"/>
</dbReference>
<dbReference type="OrthoDB" id="9808813at2"/>
<dbReference type="InterPro" id="IPR036775">
    <property type="entry name" value="DNA_pol_Y-fam_lit_finger_sf"/>
</dbReference>
<dbReference type="GO" id="GO:0003684">
    <property type="term" value="F:damaged DNA binding"/>
    <property type="evidence" value="ECO:0007669"/>
    <property type="project" value="InterPro"/>
</dbReference>
<dbReference type="Proteomes" id="UP000482487">
    <property type="component" value="Unassembled WGS sequence"/>
</dbReference>
<dbReference type="SUPFAM" id="SSF100879">
    <property type="entry name" value="Lesion bypass DNA polymerase (Y-family), little finger domain"/>
    <property type="match status" value="1"/>
</dbReference>
<dbReference type="GO" id="GO:0009432">
    <property type="term" value="P:SOS response"/>
    <property type="evidence" value="ECO:0007669"/>
    <property type="project" value="UniProtKB-KW"/>
</dbReference>